<dbReference type="SMART" id="SM01049">
    <property type="entry name" value="Cache_2"/>
    <property type="match status" value="1"/>
</dbReference>
<dbReference type="InterPro" id="IPR004089">
    <property type="entry name" value="MCPsignal_dom"/>
</dbReference>
<protein>
    <submittedName>
        <fullName evidence="15">Methyl-accepting chemotaxis protein</fullName>
    </submittedName>
</protein>
<dbReference type="EMBL" id="CP000155">
    <property type="protein sequence ID" value="ABC31358.1"/>
    <property type="molecule type" value="Genomic_DNA"/>
</dbReference>
<dbReference type="GO" id="GO:0004888">
    <property type="term" value="F:transmembrane signaling receptor activity"/>
    <property type="evidence" value="ECO:0007669"/>
    <property type="project" value="InterPro"/>
</dbReference>
<dbReference type="SMART" id="SM00283">
    <property type="entry name" value="MA"/>
    <property type="match status" value="1"/>
</dbReference>
<dbReference type="eggNOG" id="COG4564">
    <property type="taxonomic scope" value="Bacteria"/>
</dbReference>
<evidence type="ECO:0000256" key="11">
    <source>
        <dbReference type="SAM" id="MobiDB-lite"/>
    </source>
</evidence>
<feature type="compositionally biased region" description="Polar residues" evidence="11">
    <location>
        <begin position="451"/>
        <end position="466"/>
    </location>
</feature>
<dbReference type="Pfam" id="PF18947">
    <property type="entry name" value="HAMP_2"/>
    <property type="match status" value="1"/>
</dbReference>
<dbReference type="Gene3D" id="3.30.450.20">
    <property type="entry name" value="PAS domain"/>
    <property type="match status" value="1"/>
</dbReference>
<evidence type="ECO:0000256" key="4">
    <source>
        <dbReference type="ARBA" id="ARBA00022692"/>
    </source>
</evidence>
<keyword evidence="3" id="KW-0145">Chemotaxis</keyword>
<evidence type="ECO:0000256" key="2">
    <source>
        <dbReference type="ARBA" id="ARBA00022475"/>
    </source>
</evidence>
<evidence type="ECO:0000256" key="3">
    <source>
        <dbReference type="ARBA" id="ARBA00022500"/>
    </source>
</evidence>
<feature type="transmembrane region" description="Helical" evidence="12">
    <location>
        <begin position="12"/>
        <end position="31"/>
    </location>
</feature>
<dbReference type="AlphaFoldDB" id="Q2SDB6"/>
<evidence type="ECO:0000256" key="10">
    <source>
        <dbReference type="SAM" id="Coils"/>
    </source>
</evidence>
<accession>Q2SDB6</accession>
<keyword evidence="2" id="KW-1003">Cell membrane</keyword>
<evidence type="ECO:0000313" key="16">
    <source>
        <dbReference type="Proteomes" id="UP000000238"/>
    </source>
</evidence>
<feature type="domain" description="Methyl-accepting transducer" evidence="13">
    <location>
        <begin position="450"/>
        <end position="679"/>
    </location>
</feature>
<dbReference type="Gene3D" id="1.10.287.950">
    <property type="entry name" value="Methyl-accepting chemotaxis protein"/>
    <property type="match status" value="2"/>
</dbReference>
<evidence type="ECO:0000313" key="15">
    <source>
        <dbReference type="EMBL" id="ABC31358.1"/>
    </source>
</evidence>
<proteinExistence type="inferred from homology"/>
<evidence type="ECO:0000256" key="7">
    <source>
        <dbReference type="ARBA" id="ARBA00023224"/>
    </source>
</evidence>
<dbReference type="Pfam" id="PF00015">
    <property type="entry name" value="MCPsignal"/>
    <property type="match status" value="1"/>
</dbReference>
<feature type="coiled-coil region" evidence="10">
    <location>
        <begin position="479"/>
        <end position="506"/>
    </location>
</feature>
<evidence type="ECO:0000256" key="12">
    <source>
        <dbReference type="SAM" id="Phobius"/>
    </source>
</evidence>
<feature type="transmembrane region" description="Helical" evidence="12">
    <location>
        <begin position="188"/>
        <end position="210"/>
    </location>
</feature>
<dbReference type="PRINTS" id="PR00260">
    <property type="entry name" value="CHEMTRNSDUCR"/>
</dbReference>
<dbReference type="CDD" id="cd11386">
    <property type="entry name" value="MCP_signal"/>
    <property type="match status" value="1"/>
</dbReference>
<dbReference type="PROSITE" id="PS50111">
    <property type="entry name" value="CHEMOTAXIS_TRANSDUC_2"/>
    <property type="match status" value="1"/>
</dbReference>
<dbReference type="PROSITE" id="PS50885">
    <property type="entry name" value="HAMP"/>
    <property type="match status" value="2"/>
</dbReference>
<dbReference type="PANTHER" id="PTHR43531:SF11">
    <property type="entry name" value="METHYL-ACCEPTING CHEMOTAXIS PROTEIN 3"/>
    <property type="match status" value="1"/>
</dbReference>
<sequence length="694" mass="76656">MLNTISVRQKMYALIAVAIAGTLILLILALYTHYKTLEETRQQELRHLVENGYSIIESHYQSFQNGALTEAEAKTRALEDISKLRYDNGNYFWVNDYHPHVVMHPIKPELNGKDATGIKDPNGKALFVAFAEKVKADGEGVVDYYWPKPGFEKPVEKFSFVKGFAPWEWVLGTGAYVDDLKAEFQSSLIAGLTIALAIIALVIACSLMIIRSITLPLSHIEKVLLDVEESGDLSRRIESVRKDELGRVANATNHLFDRWRKFIGEAGHSVKKLGDGDFGSPITSEYKGDMQQLREHINHSIAVTGRSMGRINSIMEAMAAGRLTTLEEDHRIQGEFARTLTLVNKAVEQFQHTIRIVQERLQAMREGVFDNRIEETFPGDLNHLKVAINDTLDTLASSFARLEESFRRLSQGQLDLRTRDKQPGQFGELQDHLRQTIRSLHEIAIQCRSDSTSLTSSTGEVSSASRDLSRRTEEQASAIESATRLIGELREELDNTSELAKATRNVSETAAKEAQLGLSVSATTLEAMSSIKSSSEKINNIIGVINDIAFQTNLLALNASVEAARAGEQGRGFSVVAAEVRALAQRSADAAKDIKSLIELAVTGVGKGSDQVSQMAEQLKTIAAGIEEVSGRISSVSQSNSIQTTRIRDVFTQLEQLKDITHRNASMAEQTAATSESLVNMADSLDDKLSFFKT</sequence>
<dbReference type="InterPro" id="IPR003660">
    <property type="entry name" value="HAMP_dom"/>
</dbReference>
<dbReference type="Pfam" id="PF17200">
    <property type="entry name" value="sCache_2"/>
    <property type="match status" value="1"/>
</dbReference>
<keyword evidence="4 12" id="KW-0812">Transmembrane</keyword>
<name>Q2SDB6_HAHCH</name>
<keyword evidence="16" id="KW-1185">Reference proteome</keyword>
<dbReference type="SMART" id="SM00304">
    <property type="entry name" value="HAMP"/>
    <property type="match status" value="2"/>
</dbReference>
<reference evidence="15 16" key="1">
    <citation type="journal article" date="2005" name="Nucleic Acids Res.">
        <title>Genomic blueprint of Hahella chejuensis, a marine microbe producing an algicidal agent.</title>
        <authorList>
            <person name="Jeong H."/>
            <person name="Yim J.H."/>
            <person name="Lee C."/>
            <person name="Choi S.-H."/>
            <person name="Park Y.K."/>
            <person name="Yoon S.H."/>
            <person name="Hur C.-G."/>
            <person name="Kang H.-Y."/>
            <person name="Kim D."/>
            <person name="Lee H.H."/>
            <person name="Park K.H."/>
            <person name="Park S.-H."/>
            <person name="Park H.-S."/>
            <person name="Lee H.K."/>
            <person name="Oh T.K."/>
            <person name="Kim J.F."/>
        </authorList>
    </citation>
    <scope>NUCLEOTIDE SEQUENCE [LARGE SCALE GENOMIC DNA]</scope>
    <source>
        <strain evidence="15 16">KCTC 2396</strain>
    </source>
</reference>
<keyword evidence="5 12" id="KW-1133">Transmembrane helix</keyword>
<dbReference type="PANTHER" id="PTHR43531">
    <property type="entry name" value="PROTEIN ICFG"/>
    <property type="match status" value="1"/>
</dbReference>
<dbReference type="Proteomes" id="UP000000238">
    <property type="component" value="Chromosome"/>
</dbReference>
<evidence type="ECO:0000259" key="14">
    <source>
        <dbReference type="PROSITE" id="PS50885"/>
    </source>
</evidence>
<comment type="subcellular location">
    <subcellularLocation>
        <location evidence="1">Cell membrane</location>
        <topology evidence="1">Multi-pass membrane protein</topology>
    </subcellularLocation>
</comment>
<keyword evidence="7 9" id="KW-0807">Transducer</keyword>
<dbReference type="eggNOG" id="COG0840">
    <property type="taxonomic scope" value="Bacteria"/>
</dbReference>
<dbReference type="InterPro" id="IPR004090">
    <property type="entry name" value="Chemotax_Me-accpt_rcpt"/>
</dbReference>
<keyword evidence="10" id="KW-0175">Coiled coil</keyword>
<evidence type="ECO:0000256" key="9">
    <source>
        <dbReference type="PROSITE-ProRule" id="PRU00284"/>
    </source>
</evidence>
<dbReference type="HOGENOM" id="CLU_000445_107_21_6"/>
<dbReference type="KEGG" id="hch:HCH_04659"/>
<dbReference type="STRING" id="349521.HCH_04659"/>
<dbReference type="GO" id="GO:0005886">
    <property type="term" value="C:plasma membrane"/>
    <property type="evidence" value="ECO:0007669"/>
    <property type="project" value="UniProtKB-SubCell"/>
</dbReference>
<dbReference type="RefSeq" id="WP_011398423.1">
    <property type="nucleotide sequence ID" value="NC_007645.1"/>
</dbReference>
<evidence type="ECO:0000256" key="8">
    <source>
        <dbReference type="ARBA" id="ARBA00029447"/>
    </source>
</evidence>
<dbReference type="CDD" id="cd06225">
    <property type="entry name" value="HAMP"/>
    <property type="match status" value="1"/>
</dbReference>
<dbReference type="InterPro" id="IPR051310">
    <property type="entry name" value="MCP_chemotaxis"/>
</dbReference>
<keyword evidence="6 12" id="KW-0472">Membrane</keyword>
<dbReference type="GO" id="GO:0006935">
    <property type="term" value="P:chemotaxis"/>
    <property type="evidence" value="ECO:0007669"/>
    <property type="project" value="UniProtKB-KW"/>
</dbReference>
<comment type="similarity">
    <text evidence="8">Belongs to the methyl-accepting chemotaxis (MCP) protein family.</text>
</comment>
<gene>
    <name evidence="15" type="ordered locus">HCH_04659</name>
</gene>
<evidence type="ECO:0000256" key="1">
    <source>
        <dbReference type="ARBA" id="ARBA00004651"/>
    </source>
</evidence>
<feature type="domain" description="HAMP" evidence="14">
    <location>
        <begin position="348"/>
        <end position="400"/>
    </location>
</feature>
<organism evidence="15 16">
    <name type="scientific">Hahella chejuensis (strain KCTC 2396)</name>
    <dbReference type="NCBI Taxonomy" id="349521"/>
    <lineage>
        <taxon>Bacteria</taxon>
        <taxon>Pseudomonadati</taxon>
        <taxon>Pseudomonadota</taxon>
        <taxon>Gammaproteobacteria</taxon>
        <taxon>Oceanospirillales</taxon>
        <taxon>Hahellaceae</taxon>
        <taxon>Hahella</taxon>
    </lineage>
</organism>
<dbReference type="GO" id="GO:0007165">
    <property type="term" value="P:signal transduction"/>
    <property type="evidence" value="ECO:0007669"/>
    <property type="project" value="UniProtKB-KW"/>
</dbReference>
<dbReference type="Pfam" id="PF00672">
    <property type="entry name" value="HAMP"/>
    <property type="match status" value="1"/>
</dbReference>
<dbReference type="InterPro" id="IPR033480">
    <property type="entry name" value="sCache_2"/>
</dbReference>
<dbReference type="OrthoDB" id="2489132at2"/>
<feature type="domain" description="HAMP" evidence="14">
    <location>
        <begin position="211"/>
        <end position="264"/>
    </location>
</feature>
<evidence type="ECO:0000259" key="13">
    <source>
        <dbReference type="PROSITE" id="PS50111"/>
    </source>
</evidence>
<feature type="region of interest" description="Disordered" evidence="11">
    <location>
        <begin position="451"/>
        <end position="474"/>
    </location>
</feature>
<evidence type="ECO:0000256" key="5">
    <source>
        <dbReference type="ARBA" id="ARBA00022989"/>
    </source>
</evidence>
<dbReference type="SUPFAM" id="SSF58104">
    <property type="entry name" value="Methyl-accepting chemotaxis protein (MCP) signaling domain"/>
    <property type="match status" value="2"/>
</dbReference>
<evidence type="ECO:0000256" key="6">
    <source>
        <dbReference type="ARBA" id="ARBA00023136"/>
    </source>
</evidence>